<proteinExistence type="predicted"/>
<dbReference type="EC" id="1.1.1.262" evidence="1"/>
<evidence type="ECO:0000313" key="2">
    <source>
        <dbReference type="Proteomes" id="UP001597171"/>
    </source>
</evidence>
<dbReference type="GO" id="GO:0050570">
    <property type="term" value="F:4-hydroxythreonine-4-phosphate dehydrogenase activity"/>
    <property type="evidence" value="ECO:0007669"/>
    <property type="project" value="UniProtKB-EC"/>
</dbReference>
<reference evidence="2" key="1">
    <citation type="journal article" date="2019" name="Int. J. Syst. Evol. Microbiol.">
        <title>The Global Catalogue of Microorganisms (GCM) 10K type strain sequencing project: providing services to taxonomists for standard genome sequencing and annotation.</title>
        <authorList>
            <consortium name="The Broad Institute Genomics Platform"/>
            <consortium name="The Broad Institute Genome Sequencing Center for Infectious Disease"/>
            <person name="Wu L."/>
            <person name="Ma J."/>
        </authorList>
    </citation>
    <scope>NUCLEOTIDE SEQUENCE [LARGE SCALE GENOMIC DNA]</scope>
    <source>
        <strain evidence="2">CCUG 61696</strain>
    </source>
</reference>
<keyword evidence="2" id="KW-1185">Reference proteome</keyword>
<dbReference type="EMBL" id="JBHTMX010000063">
    <property type="protein sequence ID" value="MFD1332122.1"/>
    <property type="molecule type" value="Genomic_DNA"/>
</dbReference>
<dbReference type="Proteomes" id="UP001597171">
    <property type="component" value="Unassembled WGS sequence"/>
</dbReference>
<feature type="non-terminal residue" evidence="1">
    <location>
        <position position="62"/>
    </location>
</feature>
<dbReference type="SUPFAM" id="SSF53659">
    <property type="entry name" value="Isocitrate/Isopropylmalate dehydrogenase-like"/>
    <property type="match status" value="1"/>
</dbReference>
<dbReference type="Gene3D" id="3.40.718.10">
    <property type="entry name" value="Isopropylmalate Dehydrogenase"/>
    <property type="match status" value="1"/>
</dbReference>
<accession>A0ABW3Z7D2</accession>
<keyword evidence="1" id="KW-0560">Oxidoreductase</keyword>
<comment type="caution">
    <text evidence="1">The sequence shown here is derived from an EMBL/GenBank/DDBJ whole genome shotgun (WGS) entry which is preliminary data.</text>
</comment>
<gene>
    <name evidence="1" type="primary">pdxA</name>
    <name evidence="1" type="ORF">ACFQ4O_08940</name>
</gene>
<evidence type="ECO:0000313" key="1">
    <source>
        <dbReference type="EMBL" id="MFD1332122.1"/>
    </source>
</evidence>
<sequence length="62" mass="6374">MTLDAVPGRPLALSMGEPAGIGLDLALTLWSERERRGLPAFVALGDPAAYADRAAQLAGDAP</sequence>
<organism evidence="1 2">
    <name type="scientific">Methylopila musalis</name>
    <dbReference type="NCBI Taxonomy" id="1134781"/>
    <lineage>
        <taxon>Bacteria</taxon>
        <taxon>Pseudomonadati</taxon>
        <taxon>Pseudomonadota</taxon>
        <taxon>Alphaproteobacteria</taxon>
        <taxon>Hyphomicrobiales</taxon>
        <taxon>Methylopilaceae</taxon>
        <taxon>Methylopila</taxon>
    </lineage>
</organism>
<protein>
    <submittedName>
        <fullName evidence="1">4-hydroxythreonine-4-phosphate dehydrogenase</fullName>
        <ecNumber evidence="1">1.1.1.262</ecNumber>
    </submittedName>
</protein>
<name>A0ABW3Z7D2_9HYPH</name>